<evidence type="ECO:0000256" key="2">
    <source>
        <dbReference type="ARBA" id="ARBA00004496"/>
    </source>
</evidence>
<proteinExistence type="inferred from homology"/>
<dbReference type="EMBL" id="CP003557">
    <property type="protein sequence ID" value="AFN75998.1"/>
    <property type="molecule type" value="Genomic_DNA"/>
</dbReference>
<feature type="active site" description="Proton donor" evidence="9">
    <location>
        <position position="135"/>
    </location>
</feature>
<dbReference type="PANTHER" id="PTHR43090:SF2">
    <property type="entry name" value="1-(5-PHOSPHORIBOSYL)-5-[(5-PHOSPHORIBOSYLAMINO)METHYLIDENEAMINO] IMIDAZOLE-4-CARBOXAMIDE ISOMERASE"/>
    <property type="match status" value="1"/>
</dbReference>
<keyword evidence="8 9" id="KW-0413">Isomerase</keyword>
<evidence type="ECO:0000256" key="8">
    <source>
        <dbReference type="ARBA" id="ARBA00023235"/>
    </source>
</evidence>
<dbReference type="EC" id="5.3.1.16" evidence="9"/>
<dbReference type="FunFam" id="3.20.20.70:FF:000009">
    <property type="entry name" value="1-(5-phosphoribosyl)-5-[(5-phosphoribosylamino)methylideneamino] imidazole-4-carboxamide isomerase"/>
    <property type="match status" value="1"/>
</dbReference>
<dbReference type="SUPFAM" id="SSF51366">
    <property type="entry name" value="Ribulose-phoshate binding barrel"/>
    <property type="match status" value="1"/>
</dbReference>
<dbReference type="AlphaFoldDB" id="I7A469"/>
<comment type="catalytic activity">
    <reaction evidence="1 9">
        <text>1-(5-phospho-beta-D-ribosyl)-5-[(5-phospho-beta-D-ribosylamino)methylideneamino]imidazole-4-carboxamide = 5-[(5-phospho-1-deoxy-D-ribulos-1-ylimino)methylamino]-1-(5-phospho-beta-D-ribosyl)imidazole-4-carboxamide</text>
        <dbReference type="Rhea" id="RHEA:15469"/>
        <dbReference type="ChEBI" id="CHEBI:58435"/>
        <dbReference type="ChEBI" id="CHEBI:58525"/>
        <dbReference type="EC" id="5.3.1.16"/>
    </reaction>
</comment>
<dbReference type="InterPro" id="IPR011060">
    <property type="entry name" value="RibuloseP-bd_barrel"/>
</dbReference>
<dbReference type="CDD" id="cd04732">
    <property type="entry name" value="HisA"/>
    <property type="match status" value="1"/>
</dbReference>
<dbReference type="KEGG" id="mro:MROS_2768"/>
<keyword evidence="7 9" id="KW-0368">Histidine biosynthesis</keyword>
<dbReference type="GO" id="GO:0003949">
    <property type="term" value="F:1-(5-phosphoribosyl)-5-[(5-phosphoribosylamino)methylideneamino]imidazole-4-carboxamide isomerase activity"/>
    <property type="evidence" value="ECO:0007669"/>
    <property type="project" value="UniProtKB-UniRule"/>
</dbReference>
<name>I7A469_MELRP</name>
<keyword evidence="6 9" id="KW-0028">Amino-acid biosynthesis</keyword>
<organism evidence="11 12">
    <name type="scientific">Melioribacter roseus (strain DSM 23840 / JCM 17771 / VKM B-2668 / P3M-2)</name>
    <dbReference type="NCBI Taxonomy" id="1191523"/>
    <lineage>
        <taxon>Bacteria</taxon>
        <taxon>Pseudomonadati</taxon>
        <taxon>Ignavibacteriota</taxon>
        <taxon>Ignavibacteria</taxon>
        <taxon>Ignavibacteriales</taxon>
        <taxon>Melioribacteraceae</taxon>
        <taxon>Melioribacter</taxon>
    </lineage>
</organism>
<evidence type="ECO:0000313" key="12">
    <source>
        <dbReference type="Proteomes" id="UP000009011"/>
    </source>
</evidence>
<comment type="subcellular location">
    <subcellularLocation>
        <location evidence="2 9">Cytoplasm</location>
    </subcellularLocation>
</comment>
<keyword evidence="12" id="KW-1185">Reference proteome</keyword>
<dbReference type="Proteomes" id="UP000009011">
    <property type="component" value="Chromosome"/>
</dbReference>
<dbReference type="UniPathway" id="UPA00031">
    <property type="reaction ID" value="UER00009"/>
</dbReference>
<accession>I7A469</accession>
<reference evidence="11 12" key="1">
    <citation type="journal article" date="2013" name="PLoS ONE">
        <title>Genomic analysis of Melioribacter roseus, facultatively anaerobic organotrophic bacterium representing a novel deep lineage within Bacteriodetes/Chlorobi group.</title>
        <authorList>
            <person name="Kadnikov V.V."/>
            <person name="Mardanov A.V."/>
            <person name="Podosokorskaya O.A."/>
            <person name="Gavrilov S.N."/>
            <person name="Kublanov I.V."/>
            <person name="Beletsky A.V."/>
            <person name="Bonch-Osmolovskaya E.A."/>
            <person name="Ravin N.V."/>
        </authorList>
    </citation>
    <scope>NUCLEOTIDE SEQUENCE [LARGE SCALE GENOMIC DNA]</scope>
    <source>
        <strain evidence="12">JCM 17771 / P3M-2</strain>
    </source>
</reference>
<protein>
    <recommendedName>
        <fullName evidence="9">1-(5-phosphoribosyl)-5-[(5-phosphoribosylamino)methylideneamino] imidazole-4-carboxamide isomerase</fullName>
        <ecNumber evidence="9">5.3.1.16</ecNumber>
    </recommendedName>
    <alternativeName>
        <fullName evidence="9">Phosphoribosylformimino-5-aminoimidazole carboxamide ribotide isomerase</fullName>
    </alternativeName>
</protein>
<dbReference type="GO" id="GO:0000105">
    <property type="term" value="P:L-histidine biosynthetic process"/>
    <property type="evidence" value="ECO:0007669"/>
    <property type="project" value="UniProtKB-UniRule"/>
</dbReference>
<evidence type="ECO:0000256" key="9">
    <source>
        <dbReference type="HAMAP-Rule" id="MF_01014"/>
    </source>
</evidence>
<dbReference type="PANTHER" id="PTHR43090">
    <property type="entry name" value="1-(5-PHOSPHORIBOSYL)-5-[(5-PHOSPHORIBOSYLAMINO)METHYLIDENEAMINO] IMIDAZOLE-4-CARBOXAMIDE ISOMERASE"/>
    <property type="match status" value="1"/>
</dbReference>
<dbReference type="HAMAP" id="MF_01014">
    <property type="entry name" value="HisA"/>
    <property type="match status" value="1"/>
</dbReference>
<dbReference type="OrthoDB" id="9807749at2"/>
<comment type="similarity">
    <text evidence="4 9 10">Belongs to the HisA/HisF family.</text>
</comment>
<dbReference type="eggNOG" id="COG0106">
    <property type="taxonomic scope" value="Bacteria"/>
</dbReference>
<evidence type="ECO:0000256" key="1">
    <source>
        <dbReference type="ARBA" id="ARBA00000901"/>
    </source>
</evidence>
<dbReference type="Gene3D" id="3.20.20.70">
    <property type="entry name" value="Aldolase class I"/>
    <property type="match status" value="1"/>
</dbReference>
<dbReference type="Pfam" id="PF00977">
    <property type="entry name" value="His_biosynth"/>
    <property type="match status" value="1"/>
</dbReference>
<dbReference type="RefSeq" id="WP_014857428.1">
    <property type="nucleotide sequence ID" value="NC_018178.1"/>
</dbReference>
<evidence type="ECO:0000256" key="10">
    <source>
        <dbReference type="RuleBase" id="RU003657"/>
    </source>
</evidence>
<keyword evidence="5 9" id="KW-0963">Cytoplasm</keyword>
<dbReference type="InterPro" id="IPR023016">
    <property type="entry name" value="HisA/PriA"/>
</dbReference>
<evidence type="ECO:0000313" key="11">
    <source>
        <dbReference type="EMBL" id="AFN75998.1"/>
    </source>
</evidence>
<dbReference type="InterPro" id="IPR044524">
    <property type="entry name" value="Isoase_HisA-like"/>
</dbReference>
<dbReference type="InterPro" id="IPR013785">
    <property type="entry name" value="Aldolase_TIM"/>
</dbReference>
<evidence type="ECO:0000256" key="4">
    <source>
        <dbReference type="ARBA" id="ARBA00009667"/>
    </source>
</evidence>
<dbReference type="GO" id="GO:0005737">
    <property type="term" value="C:cytoplasm"/>
    <property type="evidence" value="ECO:0007669"/>
    <property type="project" value="UniProtKB-SubCell"/>
</dbReference>
<feature type="active site" description="Proton acceptor" evidence="9">
    <location>
        <position position="12"/>
    </location>
</feature>
<sequence length="251" mass="27877">MAKKILIIPSIDIQDGKTVRVVQGIPELNCPSYGNDPVEMALIWRAENAKCLHVVDFNSAWYHSHVNHDVIRRICESVIIPVELGGGISNLEDAEKAFDLGAARIVIGTLAHENKNEYVKILEKFSPNKVVAAIDVIEGQVVTRGRRVFTGIDALDYAKMLKELGTERYIVTDVRRNGMLLGPNIELSKKIAEITEKKVTHSGGISGYSDLIQLQKEGGNHIDSVIIGRALYENRFSCQKIWRVAEAGLFN</sequence>
<dbReference type="HOGENOM" id="CLU_048577_1_1_10"/>
<dbReference type="InterPro" id="IPR006062">
    <property type="entry name" value="His_biosynth"/>
</dbReference>
<comment type="pathway">
    <text evidence="3 9">Amino-acid biosynthesis; L-histidine biosynthesis; L-histidine from 5-phospho-alpha-D-ribose 1-diphosphate: step 4/9.</text>
</comment>
<dbReference type="STRING" id="1191523.MROS_2768"/>
<evidence type="ECO:0000256" key="7">
    <source>
        <dbReference type="ARBA" id="ARBA00023102"/>
    </source>
</evidence>
<evidence type="ECO:0000256" key="6">
    <source>
        <dbReference type="ARBA" id="ARBA00022605"/>
    </source>
</evidence>
<evidence type="ECO:0000256" key="3">
    <source>
        <dbReference type="ARBA" id="ARBA00005133"/>
    </source>
</evidence>
<dbReference type="GO" id="GO:0000162">
    <property type="term" value="P:L-tryptophan biosynthetic process"/>
    <property type="evidence" value="ECO:0007669"/>
    <property type="project" value="TreeGrafter"/>
</dbReference>
<gene>
    <name evidence="9" type="primary">hisA</name>
    <name evidence="11" type="ordered locus">MROS_2768</name>
</gene>
<evidence type="ECO:0000256" key="5">
    <source>
        <dbReference type="ARBA" id="ARBA00022490"/>
    </source>
</evidence>